<dbReference type="EMBL" id="JBHRXI010000001">
    <property type="protein sequence ID" value="MFC3612651.1"/>
    <property type="molecule type" value="Genomic_DNA"/>
</dbReference>
<keyword evidence="8 10" id="KW-1133">Transmembrane helix</keyword>
<comment type="caution">
    <text evidence="11">The sequence shown here is derived from an EMBL/GenBank/DDBJ whole genome shotgun (WGS) entry which is preliminary data.</text>
</comment>
<protein>
    <recommendedName>
        <fullName evidence="10">Flagellar protein FliL</fullName>
    </recommendedName>
</protein>
<comment type="similarity">
    <text evidence="3 10">Belongs to the FliL family.</text>
</comment>
<name>A0ABV7TBK7_9RHOB</name>
<keyword evidence="11" id="KW-0282">Flagellum</keyword>
<feature type="transmembrane region" description="Helical" evidence="10">
    <location>
        <begin position="20"/>
        <end position="43"/>
    </location>
</feature>
<dbReference type="Pfam" id="PF03748">
    <property type="entry name" value="FliL"/>
    <property type="match status" value="1"/>
</dbReference>
<dbReference type="PANTHER" id="PTHR35091">
    <property type="entry name" value="FLAGELLAR PROTEIN FLIL"/>
    <property type="match status" value="1"/>
</dbReference>
<evidence type="ECO:0000256" key="1">
    <source>
        <dbReference type="ARBA" id="ARBA00002254"/>
    </source>
</evidence>
<dbReference type="PANTHER" id="PTHR35091:SF2">
    <property type="entry name" value="FLAGELLAR PROTEIN FLIL"/>
    <property type="match status" value="1"/>
</dbReference>
<keyword evidence="4" id="KW-1003">Cell membrane</keyword>
<evidence type="ECO:0000256" key="4">
    <source>
        <dbReference type="ARBA" id="ARBA00022475"/>
    </source>
</evidence>
<evidence type="ECO:0000256" key="9">
    <source>
        <dbReference type="ARBA" id="ARBA00023136"/>
    </source>
</evidence>
<evidence type="ECO:0000256" key="3">
    <source>
        <dbReference type="ARBA" id="ARBA00008281"/>
    </source>
</evidence>
<keyword evidence="5 10" id="KW-0145">Chemotaxis</keyword>
<evidence type="ECO:0000256" key="5">
    <source>
        <dbReference type="ARBA" id="ARBA00022500"/>
    </source>
</evidence>
<evidence type="ECO:0000313" key="12">
    <source>
        <dbReference type="Proteomes" id="UP001595629"/>
    </source>
</evidence>
<gene>
    <name evidence="11" type="primary">fliL</name>
    <name evidence="11" type="ORF">ACFORG_02670</name>
</gene>
<evidence type="ECO:0000313" key="11">
    <source>
        <dbReference type="EMBL" id="MFC3612651.1"/>
    </source>
</evidence>
<reference evidence="12" key="1">
    <citation type="journal article" date="2019" name="Int. J. Syst. Evol. Microbiol.">
        <title>The Global Catalogue of Microorganisms (GCM) 10K type strain sequencing project: providing services to taxonomists for standard genome sequencing and annotation.</title>
        <authorList>
            <consortium name="The Broad Institute Genomics Platform"/>
            <consortium name="The Broad Institute Genome Sequencing Center for Infectious Disease"/>
            <person name="Wu L."/>
            <person name="Ma J."/>
        </authorList>
    </citation>
    <scope>NUCLEOTIDE SEQUENCE [LARGE SCALE GENOMIC DNA]</scope>
    <source>
        <strain evidence="12">KCTC 42911</strain>
    </source>
</reference>
<dbReference type="Proteomes" id="UP001595629">
    <property type="component" value="Unassembled WGS sequence"/>
</dbReference>
<keyword evidence="11" id="KW-0966">Cell projection</keyword>
<accession>A0ABV7TBK7</accession>
<keyword evidence="12" id="KW-1185">Reference proteome</keyword>
<evidence type="ECO:0000256" key="2">
    <source>
        <dbReference type="ARBA" id="ARBA00004162"/>
    </source>
</evidence>
<keyword evidence="9 10" id="KW-0472">Membrane</keyword>
<keyword evidence="6 10" id="KW-0812">Transmembrane</keyword>
<keyword evidence="11" id="KW-0969">Cilium</keyword>
<keyword evidence="10" id="KW-0997">Cell inner membrane</keyword>
<evidence type="ECO:0000256" key="10">
    <source>
        <dbReference type="RuleBase" id="RU364125"/>
    </source>
</evidence>
<comment type="function">
    <text evidence="1 10">Controls the rotational direction of flagella during chemotaxis.</text>
</comment>
<dbReference type="InterPro" id="IPR005503">
    <property type="entry name" value="FliL"/>
</dbReference>
<sequence length="168" mass="17969">MTDATVEVQEPVGKKGRMTVILAAILGIAGAGIGYYAAVTGALPYVGGGASKHDVGRAPSGDSGVAALPQVTFVDLSPIIVSLGDTGELLHLRFHAQLEVEDAHAQEVERMKPRIVDVINGYLRALEVTDLRDPLALSRLRGHILRRINIVLGEGRVRDILVMEFVLN</sequence>
<evidence type="ECO:0000256" key="7">
    <source>
        <dbReference type="ARBA" id="ARBA00022779"/>
    </source>
</evidence>
<dbReference type="RefSeq" id="WP_386733825.1">
    <property type="nucleotide sequence ID" value="NZ_JBHRXI010000001.1"/>
</dbReference>
<comment type="subcellular location">
    <subcellularLocation>
        <location evidence="10">Cell inner membrane</location>
    </subcellularLocation>
    <subcellularLocation>
        <location evidence="2">Cell membrane</location>
        <topology evidence="2">Single-pass membrane protein</topology>
    </subcellularLocation>
</comment>
<evidence type="ECO:0000256" key="8">
    <source>
        <dbReference type="ARBA" id="ARBA00022989"/>
    </source>
</evidence>
<keyword evidence="7 10" id="KW-0283">Flagellar rotation</keyword>
<proteinExistence type="inferred from homology"/>
<organism evidence="11 12">
    <name type="scientific">Lutimaribacter marinistellae</name>
    <dbReference type="NCBI Taxonomy" id="1820329"/>
    <lineage>
        <taxon>Bacteria</taxon>
        <taxon>Pseudomonadati</taxon>
        <taxon>Pseudomonadota</taxon>
        <taxon>Alphaproteobacteria</taxon>
        <taxon>Rhodobacterales</taxon>
        <taxon>Roseobacteraceae</taxon>
        <taxon>Lutimaribacter</taxon>
    </lineage>
</organism>
<evidence type="ECO:0000256" key="6">
    <source>
        <dbReference type="ARBA" id="ARBA00022692"/>
    </source>
</evidence>